<dbReference type="AlphaFoldDB" id="A0A934U702"/>
<organism evidence="1 2">
    <name type="scientific">Antrihabitans stalagmiti</name>
    <dbReference type="NCBI Taxonomy" id="2799499"/>
    <lineage>
        <taxon>Bacteria</taxon>
        <taxon>Bacillati</taxon>
        <taxon>Actinomycetota</taxon>
        <taxon>Actinomycetes</taxon>
        <taxon>Mycobacteriales</taxon>
        <taxon>Nocardiaceae</taxon>
        <taxon>Antrihabitans</taxon>
    </lineage>
</organism>
<name>A0A934U702_9NOCA</name>
<protein>
    <submittedName>
        <fullName evidence="1">Uncharacterized protein</fullName>
    </submittedName>
</protein>
<dbReference type="EMBL" id="JAEMNV010000022">
    <property type="protein sequence ID" value="MBJ8342992.1"/>
    <property type="molecule type" value="Genomic_DNA"/>
</dbReference>
<proteinExistence type="predicted"/>
<reference evidence="1" key="1">
    <citation type="submission" date="2020-12" db="EMBL/GenBank/DDBJ databases">
        <title>Antrihabitans popcorni sp. nov. and Antrihabitans auranticaus sp. nov., isolated from a larva cave.</title>
        <authorList>
            <person name="Lee S.D."/>
            <person name="Kim I.S."/>
        </authorList>
    </citation>
    <scope>NUCLEOTIDE SEQUENCE</scope>
    <source>
        <strain evidence="1">YC3-6</strain>
    </source>
</reference>
<gene>
    <name evidence="1" type="ORF">JGU71_29330</name>
</gene>
<dbReference type="Proteomes" id="UP000655868">
    <property type="component" value="Unassembled WGS sequence"/>
</dbReference>
<dbReference type="RefSeq" id="WP_199708680.1">
    <property type="nucleotide sequence ID" value="NZ_JAEMNV010000022.1"/>
</dbReference>
<accession>A0A934U702</accession>
<keyword evidence="2" id="KW-1185">Reference proteome</keyword>
<evidence type="ECO:0000313" key="1">
    <source>
        <dbReference type="EMBL" id="MBJ8342992.1"/>
    </source>
</evidence>
<evidence type="ECO:0000313" key="2">
    <source>
        <dbReference type="Proteomes" id="UP000655868"/>
    </source>
</evidence>
<sequence length="152" mass="15918">MADVDANFYTGQAFGTHFVDQSGRVACNFNPVMGGCVLTAPAHHASSTMPVCAGSDTAMPYTAVGWRTASELQTQAPTTCRTLDKVFNMPLGPGPDGTFKDAELPVNSRITIRTSFDDPSATIVCGSRASGLRCSNSAGHGFFADSVGLDVY</sequence>
<comment type="caution">
    <text evidence="1">The sequence shown here is derived from an EMBL/GenBank/DDBJ whole genome shotgun (WGS) entry which is preliminary data.</text>
</comment>